<sequence length="107" mass="11931">MTSVGPFASRRTIPGATPSNYILPEKRLLHSIPGVSADVTCLGVAAFPLSKACDSGVHRSFREIPRSEWGTIEFCSRPKDVEWRLHPAERTRFRELGHLHRAHVGIT</sequence>
<comment type="caution">
    <text evidence="1">The sequence shown here is derived from an EMBL/GenBank/DDBJ whole genome shotgun (WGS) entry which is preliminary data.</text>
</comment>
<proteinExistence type="predicted"/>
<accession>A0AAV4W0V9</accession>
<organism evidence="1 2">
    <name type="scientific">Caerostris extrusa</name>
    <name type="common">Bark spider</name>
    <name type="synonym">Caerostris bankana</name>
    <dbReference type="NCBI Taxonomy" id="172846"/>
    <lineage>
        <taxon>Eukaryota</taxon>
        <taxon>Metazoa</taxon>
        <taxon>Ecdysozoa</taxon>
        <taxon>Arthropoda</taxon>
        <taxon>Chelicerata</taxon>
        <taxon>Arachnida</taxon>
        <taxon>Araneae</taxon>
        <taxon>Araneomorphae</taxon>
        <taxon>Entelegynae</taxon>
        <taxon>Araneoidea</taxon>
        <taxon>Araneidae</taxon>
        <taxon>Caerostris</taxon>
    </lineage>
</organism>
<keyword evidence="2" id="KW-1185">Reference proteome</keyword>
<dbReference type="Proteomes" id="UP001054945">
    <property type="component" value="Unassembled WGS sequence"/>
</dbReference>
<gene>
    <name evidence="1" type="ORF">CEXT_535781</name>
</gene>
<reference evidence="1 2" key="1">
    <citation type="submission" date="2021-06" db="EMBL/GenBank/DDBJ databases">
        <title>Caerostris extrusa draft genome.</title>
        <authorList>
            <person name="Kono N."/>
            <person name="Arakawa K."/>
        </authorList>
    </citation>
    <scope>NUCLEOTIDE SEQUENCE [LARGE SCALE GENOMIC DNA]</scope>
</reference>
<dbReference type="AlphaFoldDB" id="A0AAV4W0V9"/>
<dbReference type="EMBL" id="BPLR01015429">
    <property type="protein sequence ID" value="GIY76043.1"/>
    <property type="molecule type" value="Genomic_DNA"/>
</dbReference>
<evidence type="ECO:0000313" key="1">
    <source>
        <dbReference type="EMBL" id="GIY76043.1"/>
    </source>
</evidence>
<protein>
    <submittedName>
        <fullName evidence="1">Uncharacterized protein</fullName>
    </submittedName>
</protein>
<name>A0AAV4W0V9_CAEEX</name>
<evidence type="ECO:0000313" key="2">
    <source>
        <dbReference type="Proteomes" id="UP001054945"/>
    </source>
</evidence>